<dbReference type="Proteomes" id="UP000719412">
    <property type="component" value="Unassembled WGS sequence"/>
</dbReference>
<organism evidence="3 4">
    <name type="scientific">Tenebrio molitor</name>
    <name type="common">Yellow mealworm beetle</name>
    <dbReference type="NCBI Taxonomy" id="7067"/>
    <lineage>
        <taxon>Eukaryota</taxon>
        <taxon>Metazoa</taxon>
        <taxon>Ecdysozoa</taxon>
        <taxon>Arthropoda</taxon>
        <taxon>Hexapoda</taxon>
        <taxon>Insecta</taxon>
        <taxon>Pterygota</taxon>
        <taxon>Neoptera</taxon>
        <taxon>Endopterygota</taxon>
        <taxon>Coleoptera</taxon>
        <taxon>Polyphaga</taxon>
        <taxon>Cucujiformia</taxon>
        <taxon>Tenebrionidae</taxon>
        <taxon>Tenebrio</taxon>
    </lineage>
</organism>
<dbReference type="PROSITE" id="PS00028">
    <property type="entry name" value="ZINC_FINGER_C2H2_1"/>
    <property type="match status" value="1"/>
</dbReference>
<name>A0A8J6LIT3_TENMO</name>
<keyword evidence="1" id="KW-0862">Zinc</keyword>
<dbReference type="InterPro" id="IPR036236">
    <property type="entry name" value="Znf_C2H2_sf"/>
</dbReference>
<dbReference type="Gene3D" id="3.30.160.60">
    <property type="entry name" value="Classic Zinc Finger"/>
    <property type="match status" value="1"/>
</dbReference>
<dbReference type="EMBL" id="JABDTM020012131">
    <property type="protein sequence ID" value="KAH0820342.1"/>
    <property type="molecule type" value="Genomic_DNA"/>
</dbReference>
<reference evidence="3" key="2">
    <citation type="submission" date="2021-08" db="EMBL/GenBank/DDBJ databases">
        <authorList>
            <person name="Eriksson T."/>
        </authorList>
    </citation>
    <scope>NUCLEOTIDE SEQUENCE</scope>
    <source>
        <strain evidence="3">Stoneville</strain>
        <tissue evidence="3">Whole head</tissue>
    </source>
</reference>
<keyword evidence="1" id="KW-0479">Metal-binding</keyword>
<dbReference type="AlphaFoldDB" id="A0A8J6LIT3"/>
<dbReference type="InterPro" id="IPR013087">
    <property type="entry name" value="Znf_C2H2_type"/>
</dbReference>
<proteinExistence type="predicted"/>
<feature type="domain" description="C2H2-type" evidence="2">
    <location>
        <begin position="82"/>
        <end position="110"/>
    </location>
</feature>
<dbReference type="PROSITE" id="PS50157">
    <property type="entry name" value="ZINC_FINGER_C2H2_2"/>
    <property type="match status" value="1"/>
</dbReference>
<dbReference type="GO" id="GO:0008270">
    <property type="term" value="F:zinc ion binding"/>
    <property type="evidence" value="ECO:0007669"/>
    <property type="project" value="UniProtKB-KW"/>
</dbReference>
<evidence type="ECO:0000256" key="1">
    <source>
        <dbReference type="PROSITE-ProRule" id="PRU00042"/>
    </source>
</evidence>
<evidence type="ECO:0000313" key="3">
    <source>
        <dbReference type="EMBL" id="KAH0820342.1"/>
    </source>
</evidence>
<keyword evidence="4" id="KW-1185">Reference proteome</keyword>
<dbReference type="SMART" id="SM00355">
    <property type="entry name" value="ZnF_C2H2"/>
    <property type="match status" value="2"/>
</dbReference>
<gene>
    <name evidence="3" type="ORF">GEV33_002449</name>
</gene>
<dbReference type="SUPFAM" id="SSF57667">
    <property type="entry name" value="beta-beta-alpha zinc fingers"/>
    <property type="match status" value="1"/>
</dbReference>
<evidence type="ECO:0000313" key="4">
    <source>
        <dbReference type="Proteomes" id="UP000719412"/>
    </source>
</evidence>
<sequence>MVEVRQMRLQGKAKVAIEETRAVQAHTERRGSNLKCHVKLHKPDEEAEWFYCFNCEHRTKSKNNLKYHMLLKHTAPEAVQWFTCDKCQCKFKTKSHLNRHQKNLHSSKEVQL</sequence>
<reference evidence="3" key="1">
    <citation type="journal article" date="2020" name="J Insects Food Feed">
        <title>The yellow mealworm (Tenebrio molitor) genome: a resource for the emerging insects as food and feed industry.</title>
        <authorList>
            <person name="Eriksson T."/>
            <person name="Andere A."/>
            <person name="Kelstrup H."/>
            <person name="Emery V."/>
            <person name="Picard C."/>
        </authorList>
    </citation>
    <scope>NUCLEOTIDE SEQUENCE</scope>
    <source>
        <strain evidence="3">Stoneville</strain>
        <tissue evidence="3">Whole head</tissue>
    </source>
</reference>
<keyword evidence="1" id="KW-0863">Zinc-finger</keyword>
<comment type="caution">
    <text evidence="3">The sequence shown here is derived from an EMBL/GenBank/DDBJ whole genome shotgun (WGS) entry which is preliminary data.</text>
</comment>
<accession>A0A8J6LIT3</accession>
<evidence type="ECO:0000259" key="2">
    <source>
        <dbReference type="PROSITE" id="PS50157"/>
    </source>
</evidence>
<protein>
    <recommendedName>
        <fullName evidence="2">C2H2-type domain-containing protein</fullName>
    </recommendedName>
</protein>